<reference evidence="2 3" key="2">
    <citation type="submission" date="2024-01" db="EMBL/GenBank/DDBJ databases">
        <title>Comparative genomics of Cryptococcus and Kwoniella reveals pathogenesis evolution and contrasting modes of karyotype evolution via chromosome fusion or intercentromeric recombination.</title>
        <authorList>
            <person name="Coelho M.A."/>
            <person name="David-Palma M."/>
            <person name="Shea T."/>
            <person name="Bowers K."/>
            <person name="Mcginley-Smith S."/>
            <person name="Mohammad A.W."/>
            <person name="Gnirke A."/>
            <person name="Yurkov A.M."/>
            <person name="Nowrousian M."/>
            <person name="Sun S."/>
            <person name="Cuomo C.A."/>
            <person name="Heitman J."/>
        </authorList>
    </citation>
    <scope>NUCLEOTIDE SEQUENCE [LARGE SCALE GENOMIC DNA]</scope>
    <source>
        <strain evidence="2 3">IND107</strain>
    </source>
</reference>
<feature type="compositionally biased region" description="Low complexity" evidence="1">
    <location>
        <begin position="93"/>
        <end position="105"/>
    </location>
</feature>
<sequence>MAVTKTSFDAAKHLEKQGWKGKGTALKNGHATRPLAVVQKKTLSGIGKDRDEAVPFWDHIFAATAANLFTPSASSSPAPASSSKWATLTPATISGIPQSGSSSSSPAPPKQRLSISAQTRVSREMARRQLYSRFLRGKVFIPDDEVEIQESEEEWSKSKATEIKAVVERGIDGSSNADKSERKGKKSKGDGKEETQEEMNARRAEKKAKGAKEGKKSKKKDKGKQKEEKGEEMKEKKGKKEKEKKEKEKGSKSQKADEENERKRKDKSVDERIDGVEKMKKKKKRKCLESDDEVHKRKTSKG</sequence>
<evidence type="ECO:0000256" key="1">
    <source>
        <dbReference type="SAM" id="MobiDB-lite"/>
    </source>
</evidence>
<keyword evidence="3" id="KW-1185">Reference proteome</keyword>
<dbReference type="GeneID" id="91993294"/>
<proteinExistence type="predicted"/>
<dbReference type="InterPro" id="IPR050656">
    <property type="entry name" value="PINX1"/>
</dbReference>
<evidence type="ECO:0008006" key="4">
    <source>
        <dbReference type="Google" id="ProtNLM"/>
    </source>
</evidence>
<feature type="region of interest" description="Disordered" evidence="1">
    <location>
        <begin position="92"/>
        <end position="121"/>
    </location>
</feature>
<dbReference type="PANTHER" id="PTHR23149">
    <property type="entry name" value="G PATCH DOMAIN CONTAINING PROTEIN"/>
    <property type="match status" value="1"/>
</dbReference>
<evidence type="ECO:0000313" key="3">
    <source>
        <dbReference type="Proteomes" id="UP000054399"/>
    </source>
</evidence>
<protein>
    <recommendedName>
        <fullName evidence="4">G-patch domain-containing protein</fullName>
    </recommendedName>
</protein>
<dbReference type="RefSeq" id="XP_066611140.1">
    <property type="nucleotide sequence ID" value="XM_066760868.1"/>
</dbReference>
<feature type="compositionally biased region" description="Basic and acidic residues" evidence="1">
    <location>
        <begin position="224"/>
        <end position="278"/>
    </location>
</feature>
<dbReference type="PANTHER" id="PTHR23149:SF32">
    <property type="entry name" value="G-PATCH DOMAIN-CONTAINING PROTEIN"/>
    <property type="match status" value="1"/>
</dbReference>
<accession>A0ABR3BK36</accession>
<dbReference type="EMBL" id="ATAM02000013">
    <property type="protein sequence ID" value="KAL0240641.1"/>
    <property type="molecule type" value="Genomic_DNA"/>
</dbReference>
<feature type="compositionally biased region" description="Basic and acidic residues" evidence="1">
    <location>
        <begin position="187"/>
        <end position="214"/>
    </location>
</feature>
<name>A0ABR3BK36_9TREE</name>
<reference evidence="3" key="1">
    <citation type="submission" date="2015-01" db="EMBL/GenBank/DDBJ databases">
        <title>The Genome Sequence of Cryptococcus gattii MMRL2647.</title>
        <authorList>
            <consortium name="The Broad Institute Genomics Platform"/>
            <person name="Cuomo C."/>
            <person name="Litvintseva A."/>
            <person name="Chen Y."/>
            <person name="Heitman J."/>
            <person name="Sun S."/>
            <person name="Springer D."/>
            <person name="Dromer F."/>
            <person name="Young S."/>
            <person name="Zeng Q."/>
            <person name="Gargeya S."/>
            <person name="Abouelleil A."/>
            <person name="Alvarado L."/>
            <person name="Chapman S.B."/>
            <person name="Gainer-Dewar J."/>
            <person name="Goldberg J."/>
            <person name="Griggs A."/>
            <person name="Gujja S."/>
            <person name="Hansen M."/>
            <person name="Howarth C."/>
            <person name="Imamovic A."/>
            <person name="Larimer J."/>
            <person name="Murphy C."/>
            <person name="Naylor J."/>
            <person name="Pearson M."/>
            <person name="Priest M."/>
            <person name="Roberts A."/>
            <person name="Saif S."/>
            <person name="Shea T."/>
            <person name="Sykes S."/>
            <person name="Wortman J."/>
            <person name="Nusbaum C."/>
            <person name="Birren B."/>
        </authorList>
    </citation>
    <scope>NUCLEOTIDE SEQUENCE [LARGE SCALE GENOMIC DNA]</scope>
    <source>
        <strain evidence="3">IND107</strain>
    </source>
</reference>
<gene>
    <name evidence="2" type="ORF">I308_106439</name>
</gene>
<dbReference type="Proteomes" id="UP000054399">
    <property type="component" value="Unassembled WGS sequence"/>
</dbReference>
<comment type="caution">
    <text evidence="2">The sequence shown here is derived from an EMBL/GenBank/DDBJ whole genome shotgun (WGS) entry which is preliminary data.</text>
</comment>
<organism evidence="2 3">
    <name type="scientific">Cryptococcus tetragattii IND107</name>
    <dbReference type="NCBI Taxonomy" id="1296105"/>
    <lineage>
        <taxon>Eukaryota</taxon>
        <taxon>Fungi</taxon>
        <taxon>Dikarya</taxon>
        <taxon>Basidiomycota</taxon>
        <taxon>Agaricomycotina</taxon>
        <taxon>Tremellomycetes</taxon>
        <taxon>Tremellales</taxon>
        <taxon>Cryptococcaceae</taxon>
        <taxon>Cryptococcus</taxon>
        <taxon>Cryptococcus gattii species complex</taxon>
    </lineage>
</organism>
<evidence type="ECO:0000313" key="2">
    <source>
        <dbReference type="EMBL" id="KAL0240641.1"/>
    </source>
</evidence>
<feature type="region of interest" description="Disordered" evidence="1">
    <location>
        <begin position="166"/>
        <end position="302"/>
    </location>
</feature>